<dbReference type="GeneID" id="81593960"/>
<reference evidence="3" key="1">
    <citation type="submission" date="2022-12" db="EMBL/GenBank/DDBJ databases">
        <authorList>
            <person name="Petersen C."/>
        </authorList>
    </citation>
    <scope>NUCLEOTIDE SEQUENCE</scope>
    <source>
        <strain evidence="3">IBT 16125</strain>
    </source>
</reference>
<evidence type="ECO:0000313" key="4">
    <source>
        <dbReference type="Proteomes" id="UP001213681"/>
    </source>
</evidence>
<evidence type="ECO:0000259" key="2">
    <source>
        <dbReference type="PROSITE" id="PS50405"/>
    </source>
</evidence>
<feature type="domain" description="GST C-terminal" evidence="2">
    <location>
        <begin position="73"/>
        <end position="219"/>
    </location>
</feature>
<name>A0AAD6G8R8_9EURO</name>
<dbReference type="PROSITE" id="PS50405">
    <property type="entry name" value="GST_CTER"/>
    <property type="match status" value="1"/>
</dbReference>
<keyword evidence="4" id="KW-1185">Reference proteome</keyword>
<dbReference type="SUPFAM" id="SSF52833">
    <property type="entry name" value="Thioredoxin-like"/>
    <property type="match status" value="1"/>
</dbReference>
<proteinExistence type="predicted"/>
<dbReference type="Pfam" id="PF13409">
    <property type="entry name" value="GST_N_2"/>
    <property type="match status" value="1"/>
</dbReference>
<dbReference type="InterPro" id="IPR004045">
    <property type="entry name" value="Glutathione_S-Trfase_N"/>
</dbReference>
<dbReference type="Gene3D" id="3.40.30.10">
    <property type="entry name" value="Glutaredoxin"/>
    <property type="match status" value="1"/>
</dbReference>
<dbReference type="Gene3D" id="1.20.1050.10">
    <property type="match status" value="1"/>
</dbReference>
<dbReference type="PANTHER" id="PTHR43968:SF8">
    <property type="entry name" value="S-TRANSFERASE, PUTATIVE (AFU_ORTHOLOGUE AFUA_2G00590)-RELATED"/>
    <property type="match status" value="1"/>
</dbReference>
<dbReference type="PROSITE" id="PS50404">
    <property type="entry name" value="GST_NTER"/>
    <property type="match status" value="1"/>
</dbReference>
<dbReference type="InterPro" id="IPR036249">
    <property type="entry name" value="Thioredoxin-like_sf"/>
</dbReference>
<dbReference type="EMBL" id="JAPVEA010000001">
    <property type="protein sequence ID" value="KAJ5464637.1"/>
    <property type="molecule type" value="Genomic_DNA"/>
</dbReference>
<dbReference type="SFLD" id="SFLDS00019">
    <property type="entry name" value="Glutathione_Transferase_(cytos"/>
    <property type="match status" value="1"/>
</dbReference>
<dbReference type="Proteomes" id="UP001213681">
    <property type="component" value="Unassembled WGS sequence"/>
</dbReference>
<evidence type="ECO:0000313" key="3">
    <source>
        <dbReference type="EMBL" id="KAJ5464637.1"/>
    </source>
</evidence>
<evidence type="ECO:0000259" key="1">
    <source>
        <dbReference type="PROSITE" id="PS50404"/>
    </source>
</evidence>
<dbReference type="SUPFAM" id="SSF47616">
    <property type="entry name" value="GST C-terminal domain-like"/>
    <property type="match status" value="1"/>
</dbReference>
<dbReference type="SFLD" id="SFLDG00358">
    <property type="entry name" value="Main_(cytGST)"/>
    <property type="match status" value="1"/>
</dbReference>
<sequence length="220" mass="24863">AHRVHIALAELALPFEEEIIDYSKPRTPEYLEINSSGRVPAMIYNGHIIIESAIIAQFLADSVASTHLIPRTGEAQGALVRERIAFFVETYFSKAKIYYYRAIEARTDEDAEDLGKRYFDAVVTDVEPLLRDARPFFNGSNKLTVAEVLTASFIMRIFMLPFTEDAPLPKSMIVGLAENAPNFYVWAQATMKHPSVNSIYNRDVCAAEMRDRREKARALA</sequence>
<organism evidence="3 4">
    <name type="scientific">Penicillium daleae</name>
    <dbReference type="NCBI Taxonomy" id="63821"/>
    <lineage>
        <taxon>Eukaryota</taxon>
        <taxon>Fungi</taxon>
        <taxon>Dikarya</taxon>
        <taxon>Ascomycota</taxon>
        <taxon>Pezizomycotina</taxon>
        <taxon>Eurotiomycetes</taxon>
        <taxon>Eurotiomycetidae</taxon>
        <taxon>Eurotiales</taxon>
        <taxon>Aspergillaceae</taxon>
        <taxon>Penicillium</taxon>
    </lineage>
</organism>
<gene>
    <name evidence="3" type="ORF">N7458_000323</name>
</gene>
<dbReference type="InterPro" id="IPR050983">
    <property type="entry name" value="GST_Omega/HSP26"/>
</dbReference>
<protein>
    <submittedName>
        <fullName evidence="3">Thioredoxin-like protein</fullName>
    </submittedName>
</protein>
<feature type="non-terminal residue" evidence="3">
    <location>
        <position position="1"/>
    </location>
</feature>
<reference evidence="3" key="2">
    <citation type="journal article" date="2023" name="IMA Fungus">
        <title>Comparative genomic study of the Penicillium genus elucidates a diverse pangenome and 15 lateral gene transfer events.</title>
        <authorList>
            <person name="Petersen C."/>
            <person name="Sorensen T."/>
            <person name="Nielsen M.R."/>
            <person name="Sondergaard T.E."/>
            <person name="Sorensen J.L."/>
            <person name="Fitzpatrick D.A."/>
            <person name="Frisvad J.C."/>
            <person name="Nielsen K.L."/>
        </authorList>
    </citation>
    <scope>NUCLEOTIDE SEQUENCE</scope>
    <source>
        <strain evidence="3">IBT 16125</strain>
    </source>
</reference>
<dbReference type="PANTHER" id="PTHR43968">
    <property type="match status" value="1"/>
</dbReference>
<dbReference type="InterPro" id="IPR010987">
    <property type="entry name" value="Glutathione-S-Trfase_C-like"/>
</dbReference>
<dbReference type="RefSeq" id="XP_056771484.1">
    <property type="nucleotide sequence ID" value="XM_056903717.1"/>
</dbReference>
<dbReference type="AlphaFoldDB" id="A0AAD6G8R8"/>
<dbReference type="CDD" id="cd00570">
    <property type="entry name" value="GST_N_family"/>
    <property type="match status" value="1"/>
</dbReference>
<dbReference type="GO" id="GO:0005737">
    <property type="term" value="C:cytoplasm"/>
    <property type="evidence" value="ECO:0007669"/>
    <property type="project" value="TreeGrafter"/>
</dbReference>
<comment type="caution">
    <text evidence="3">The sequence shown here is derived from an EMBL/GenBank/DDBJ whole genome shotgun (WGS) entry which is preliminary data.</text>
</comment>
<accession>A0AAD6G8R8</accession>
<dbReference type="InterPro" id="IPR040079">
    <property type="entry name" value="Glutathione_S-Trfase"/>
</dbReference>
<feature type="domain" description="GST N-terminal" evidence="1">
    <location>
        <begin position="1"/>
        <end position="67"/>
    </location>
</feature>
<dbReference type="InterPro" id="IPR036282">
    <property type="entry name" value="Glutathione-S-Trfase_C_sf"/>
</dbReference>